<accession>A0A9W6PNS8</accession>
<dbReference type="AlphaFoldDB" id="A0A9W6PNS8"/>
<dbReference type="Proteomes" id="UP001165143">
    <property type="component" value="Unassembled WGS sequence"/>
</dbReference>
<keyword evidence="2" id="KW-0812">Transmembrane</keyword>
<evidence type="ECO:0000256" key="2">
    <source>
        <dbReference type="SAM" id="Phobius"/>
    </source>
</evidence>
<feature type="region of interest" description="Disordered" evidence="1">
    <location>
        <begin position="279"/>
        <end position="314"/>
    </location>
</feature>
<evidence type="ECO:0000313" key="4">
    <source>
        <dbReference type="Proteomes" id="UP001165143"/>
    </source>
</evidence>
<protein>
    <submittedName>
        <fullName evidence="3">Uncharacterized protein</fullName>
    </submittedName>
</protein>
<name>A0A9W6PNS8_9ACTN</name>
<keyword evidence="2" id="KW-0472">Membrane</keyword>
<sequence length="314" mass="32636">MRLPEHLAELAVHQESKPAAKAVAGLAGAGTLAERRAAVITHGIRLTLVEGCVVGGPLILLVPVAFCAGMLAQARMVLELALLAGAEGDQTERSAELLVLQGVYATVPDARAALAATAAEDAAPKAGPPSRPSRIDMVRRMVYLLGLIAIGEDHRGRIRRIAGWVGTALLVVFGLAFPVVWIPVMGRANVRATTALAQRATAFYWPDEADGPGAAPQPGEKYARTATIAVLGQTLLALLLPVAAFLFVLFLGLDLAGGHLATALLVALAAGAAYAADRARRARGSRGPDNPRRGSRTRHGDRPDGRDGADDTSG</sequence>
<evidence type="ECO:0000313" key="3">
    <source>
        <dbReference type="EMBL" id="GLW58249.1"/>
    </source>
</evidence>
<feature type="transmembrane region" description="Helical" evidence="2">
    <location>
        <begin position="161"/>
        <end position="182"/>
    </location>
</feature>
<reference evidence="3" key="1">
    <citation type="submission" date="2023-02" db="EMBL/GenBank/DDBJ databases">
        <title>Kitasatospora phosalacinea NBRC 14362.</title>
        <authorList>
            <person name="Ichikawa N."/>
            <person name="Sato H."/>
            <person name="Tonouchi N."/>
        </authorList>
    </citation>
    <scope>NUCLEOTIDE SEQUENCE</scope>
    <source>
        <strain evidence="3">NBRC 14362</strain>
    </source>
</reference>
<gene>
    <name evidence="3" type="ORF">Kpho01_62600</name>
</gene>
<feature type="compositionally biased region" description="Basic and acidic residues" evidence="1">
    <location>
        <begin position="298"/>
        <end position="314"/>
    </location>
</feature>
<dbReference type="EMBL" id="BSRX01000049">
    <property type="protein sequence ID" value="GLW58249.1"/>
    <property type="molecule type" value="Genomic_DNA"/>
</dbReference>
<feature type="transmembrane region" description="Helical" evidence="2">
    <location>
        <begin position="228"/>
        <end position="250"/>
    </location>
</feature>
<proteinExistence type="predicted"/>
<feature type="transmembrane region" description="Helical" evidence="2">
    <location>
        <begin position="256"/>
        <end position="276"/>
    </location>
</feature>
<keyword evidence="2" id="KW-1133">Transmembrane helix</keyword>
<organism evidence="3 4">
    <name type="scientific">Kitasatospora phosalacinea</name>
    <dbReference type="NCBI Taxonomy" id="2065"/>
    <lineage>
        <taxon>Bacteria</taxon>
        <taxon>Bacillati</taxon>
        <taxon>Actinomycetota</taxon>
        <taxon>Actinomycetes</taxon>
        <taxon>Kitasatosporales</taxon>
        <taxon>Streptomycetaceae</taxon>
        <taxon>Kitasatospora</taxon>
    </lineage>
</organism>
<evidence type="ECO:0000256" key="1">
    <source>
        <dbReference type="SAM" id="MobiDB-lite"/>
    </source>
</evidence>
<comment type="caution">
    <text evidence="3">The sequence shown here is derived from an EMBL/GenBank/DDBJ whole genome shotgun (WGS) entry which is preliminary data.</text>
</comment>